<keyword evidence="2" id="KW-1185">Reference proteome</keyword>
<evidence type="ECO:0000256" key="1">
    <source>
        <dbReference type="SAM" id="MobiDB-lite"/>
    </source>
</evidence>
<dbReference type="AlphaFoldDB" id="A0A0M3HK08"/>
<evidence type="ECO:0000313" key="3">
    <source>
        <dbReference type="WBParaSite" id="ALUE_0000185301-mRNA-1"/>
    </source>
</evidence>
<dbReference type="Proteomes" id="UP000036681">
    <property type="component" value="Unplaced"/>
</dbReference>
<feature type="compositionally biased region" description="Basic and acidic residues" evidence="1">
    <location>
        <begin position="37"/>
        <end position="50"/>
    </location>
</feature>
<feature type="region of interest" description="Disordered" evidence="1">
    <location>
        <begin position="15"/>
        <end position="50"/>
    </location>
</feature>
<dbReference type="WBParaSite" id="ALUE_0000185301-mRNA-1">
    <property type="protein sequence ID" value="ALUE_0000185301-mRNA-1"/>
    <property type="gene ID" value="ALUE_0000185301"/>
</dbReference>
<evidence type="ECO:0000313" key="2">
    <source>
        <dbReference type="Proteomes" id="UP000036681"/>
    </source>
</evidence>
<organism evidence="2 3">
    <name type="scientific">Ascaris lumbricoides</name>
    <name type="common">Giant roundworm</name>
    <dbReference type="NCBI Taxonomy" id="6252"/>
    <lineage>
        <taxon>Eukaryota</taxon>
        <taxon>Metazoa</taxon>
        <taxon>Ecdysozoa</taxon>
        <taxon>Nematoda</taxon>
        <taxon>Chromadorea</taxon>
        <taxon>Rhabditida</taxon>
        <taxon>Spirurina</taxon>
        <taxon>Ascaridomorpha</taxon>
        <taxon>Ascaridoidea</taxon>
        <taxon>Ascarididae</taxon>
        <taxon>Ascaris</taxon>
    </lineage>
</organism>
<accession>A0A0M3HK08</accession>
<protein>
    <submittedName>
        <fullName evidence="3">DUF3402 domain-containing protein</fullName>
    </submittedName>
</protein>
<feature type="compositionally biased region" description="Acidic residues" evidence="1">
    <location>
        <begin position="23"/>
        <end position="36"/>
    </location>
</feature>
<proteinExistence type="predicted"/>
<reference evidence="3" key="1">
    <citation type="submission" date="2017-02" db="UniProtKB">
        <authorList>
            <consortium name="WormBaseParasite"/>
        </authorList>
    </citation>
    <scope>IDENTIFICATION</scope>
</reference>
<sequence length="111" mass="12648">LKFTVFQISKITSSVRAHHYSDEDLPESPESSPDEDFGSKTEKNATTRERTGKRILSMVDKIASSKYFQGASELKAVKKVSALLLSFCLFFSFHHVVKEAFMFVDSNDRHR</sequence>
<name>A0A0M3HK08_ASCLU</name>